<evidence type="ECO:0000256" key="2">
    <source>
        <dbReference type="ARBA" id="ARBA00022917"/>
    </source>
</evidence>
<dbReference type="AlphaFoldDB" id="A0A1J4KQ75"/>
<comment type="caution">
    <text evidence="5">The sequence shown here is derived from an EMBL/GenBank/DDBJ whole genome shotgun (WGS) entry which is preliminary data.</text>
</comment>
<comment type="similarity">
    <text evidence="1">Belongs to the SUI1 family.</text>
</comment>
<dbReference type="SUPFAM" id="SSF55159">
    <property type="entry name" value="eIF1-like"/>
    <property type="match status" value="1"/>
</dbReference>
<evidence type="ECO:0000313" key="6">
    <source>
        <dbReference type="Proteomes" id="UP000179807"/>
    </source>
</evidence>
<reference evidence="5" key="1">
    <citation type="submission" date="2016-10" db="EMBL/GenBank/DDBJ databases">
        <authorList>
            <person name="Benchimol M."/>
            <person name="Almeida L.G."/>
            <person name="Vasconcelos A.T."/>
            <person name="Perreira-Neves A."/>
            <person name="Rosa I.A."/>
            <person name="Tasca T."/>
            <person name="Bogo M.R."/>
            <person name="de Souza W."/>
        </authorList>
    </citation>
    <scope>NUCLEOTIDE SEQUENCE [LARGE SCALE GENOMIC DNA]</scope>
    <source>
        <strain evidence="5">K</strain>
    </source>
</reference>
<dbReference type="Gene3D" id="3.30.780.10">
    <property type="entry name" value="SUI1-like domain"/>
    <property type="match status" value="1"/>
</dbReference>
<dbReference type="GeneID" id="94834940"/>
<feature type="region of interest" description="Disordered" evidence="3">
    <location>
        <begin position="1"/>
        <end position="23"/>
    </location>
</feature>
<keyword evidence="5" id="KW-0396">Initiation factor</keyword>
<proteinExistence type="inferred from homology"/>
<sequence length="117" mass="13191">MSADPFKDADLPEDPFDDKDDPTVGVISEPVNEVHIRIQQRNGKKCLTLVQGLPPKLNLKKVMQYFKKNFCCNGTIVEDDAAGRVLQLTGDQRKVIADFLINEKICRKEQVKIHGVL</sequence>
<dbReference type="RefSeq" id="XP_068364982.1">
    <property type="nucleotide sequence ID" value="XM_068500236.1"/>
</dbReference>
<organism evidence="5 6">
    <name type="scientific">Tritrichomonas foetus</name>
    <dbReference type="NCBI Taxonomy" id="1144522"/>
    <lineage>
        <taxon>Eukaryota</taxon>
        <taxon>Metamonada</taxon>
        <taxon>Parabasalia</taxon>
        <taxon>Tritrichomonadida</taxon>
        <taxon>Tritrichomonadidae</taxon>
        <taxon>Tritrichomonas</taxon>
    </lineage>
</organism>
<dbReference type="EMBL" id="MLAK01000577">
    <property type="protein sequence ID" value="OHT11846.1"/>
    <property type="molecule type" value="Genomic_DNA"/>
</dbReference>
<name>A0A1J4KQ75_9EUKA</name>
<dbReference type="InterPro" id="IPR001950">
    <property type="entry name" value="SUI1"/>
</dbReference>
<evidence type="ECO:0000256" key="3">
    <source>
        <dbReference type="SAM" id="MobiDB-lite"/>
    </source>
</evidence>
<dbReference type="PIRSF" id="PIRSF004499">
    <property type="entry name" value="SUI1_euk"/>
    <property type="match status" value="1"/>
</dbReference>
<keyword evidence="6" id="KW-1185">Reference proteome</keyword>
<dbReference type="GO" id="GO:0003743">
    <property type="term" value="F:translation initiation factor activity"/>
    <property type="evidence" value="ECO:0007669"/>
    <property type="project" value="UniProtKB-KW"/>
</dbReference>
<feature type="compositionally biased region" description="Basic and acidic residues" evidence="3">
    <location>
        <begin position="1"/>
        <end position="10"/>
    </location>
</feature>
<dbReference type="VEuPathDB" id="TrichDB:TRFO_18524"/>
<dbReference type="Pfam" id="PF01253">
    <property type="entry name" value="SUI1"/>
    <property type="match status" value="1"/>
</dbReference>
<keyword evidence="2" id="KW-0648">Protein biosynthesis</keyword>
<evidence type="ECO:0000259" key="4">
    <source>
        <dbReference type="PROSITE" id="PS50296"/>
    </source>
</evidence>
<dbReference type="PROSITE" id="PS50296">
    <property type="entry name" value="SUI1"/>
    <property type="match status" value="1"/>
</dbReference>
<dbReference type="Proteomes" id="UP000179807">
    <property type="component" value="Unassembled WGS sequence"/>
</dbReference>
<dbReference type="CDD" id="cd11566">
    <property type="entry name" value="eIF1_SUI1"/>
    <property type="match status" value="1"/>
</dbReference>
<gene>
    <name evidence="5" type="ORF">TRFO_18524</name>
</gene>
<protein>
    <submittedName>
        <fullName evidence="5">Translation initiation factor SUI1 family protein</fullName>
    </submittedName>
</protein>
<evidence type="ECO:0000313" key="5">
    <source>
        <dbReference type="EMBL" id="OHT11846.1"/>
    </source>
</evidence>
<accession>A0A1J4KQ75</accession>
<dbReference type="InterPro" id="IPR005874">
    <property type="entry name" value="SUI1_euk"/>
</dbReference>
<feature type="domain" description="SUI1" evidence="4">
    <location>
        <begin position="34"/>
        <end position="104"/>
    </location>
</feature>
<dbReference type="OrthoDB" id="10248435at2759"/>
<feature type="compositionally biased region" description="Acidic residues" evidence="3">
    <location>
        <begin position="11"/>
        <end position="20"/>
    </location>
</feature>
<evidence type="ECO:0000256" key="1">
    <source>
        <dbReference type="ARBA" id="ARBA00005422"/>
    </source>
</evidence>
<dbReference type="InterPro" id="IPR036877">
    <property type="entry name" value="SUI1_dom_sf"/>
</dbReference>
<dbReference type="PANTHER" id="PTHR10388">
    <property type="entry name" value="EUKARYOTIC TRANSLATION INITIATION FACTOR SUI1"/>
    <property type="match status" value="1"/>
</dbReference>